<evidence type="ECO:0000256" key="2">
    <source>
        <dbReference type="SAM" id="Phobius"/>
    </source>
</evidence>
<dbReference type="Proteomes" id="UP000827892">
    <property type="component" value="Chromosome IV"/>
</dbReference>
<protein>
    <recommendedName>
        <fullName evidence="3">EGF-like domain-containing protein</fullName>
    </recommendedName>
</protein>
<dbReference type="EMBL" id="CP092623">
    <property type="protein sequence ID" value="UMM29575.1"/>
    <property type="molecule type" value="Genomic_DNA"/>
</dbReference>
<evidence type="ECO:0000313" key="5">
    <source>
        <dbReference type="EMBL" id="UMM29575.1"/>
    </source>
</evidence>
<dbReference type="EMBL" id="CP090894">
    <property type="protein sequence ID" value="ULT96387.1"/>
    <property type="molecule type" value="Genomic_DNA"/>
</dbReference>
<dbReference type="PROSITE" id="PS00022">
    <property type="entry name" value="EGF_1"/>
    <property type="match status" value="1"/>
</dbReference>
<dbReference type="InterPro" id="IPR013783">
    <property type="entry name" value="Ig-like_fold"/>
</dbReference>
<accession>A0AAE9EWL0</accession>
<evidence type="ECO:0000313" key="6">
    <source>
        <dbReference type="Proteomes" id="UP000827892"/>
    </source>
</evidence>
<keyword evidence="7" id="KW-1185">Reference proteome</keyword>
<dbReference type="Gene3D" id="2.60.40.10">
    <property type="entry name" value="Immunoglobulins"/>
    <property type="match status" value="1"/>
</dbReference>
<organism evidence="5 7">
    <name type="scientific">Caenorhabditis briggsae</name>
    <dbReference type="NCBI Taxonomy" id="6238"/>
    <lineage>
        <taxon>Eukaryota</taxon>
        <taxon>Metazoa</taxon>
        <taxon>Ecdysozoa</taxon>
        <taxon>Nematoda</taxon>
        <taxon>Chromadorea</taxon>
        <taxon>Rhabditida</taxon>
        <taxon>Rhabditina</taxon>
        <taxon>Rhabditomorpha</taxon>
        <taxon>Rhabditoidea</taxon>
        <taxon>Rhabditidae</taxon>
        <taxon>Peloderinae</taxon>
        <taxon>Caenorhabditis</taxon>
    </lineage>
</organism>
<feature type="domain" description="EGF-like" evidence="3">
    <location>
        <begin position="118"/>
        <end position="157"/>
    </location>
</feature>
<dbReference type="Pfam" id="PF23106">
    <property type="entry name" value="EGF_Teneurin"/>
    <property type="match status" value="1"/>
</dbReference>
<reference evidence="4 6" key="2">
    <citation type="submission" date="2022-05" db="EMBL/GenBank/DDBJ databases">
        <title>Chromosome-level reference genomes for two strains of Caenorhabditis briggsae: an improved platform for comparative genomics.</title>
        <authorList>
            <person name="Stevens L."/>
            <person name="Andersen E.C."/>
        </authorList>
    </citation>
    <scope>NUCLEOTIDE SEQUENCE [LARGE SCALE GENOMIC DNA]</scope>
    <source>
        <strain evidence="4">QX1410_ONT</strain>
        <tissue evidence="4">Whole-organism</tissue>
    </source>
</reference>
<evidence type="ECO:0000259" key="3">
    <source>
        <dbReference type="PROSITE" id="PS50026"/>
    </source>
</evidence>
<evidence type="ECO:0000313" key="4">
    <source>
        <dbReference type="EMBL" id="ULT96387.1"/>
    </source>
</evidence>
<dbReference type="InterPro" id="IPR000742">
    <property type="entry name" value="EGF"/>
</dbReference>
<reference evidence="5 7" key="1">
    <citation type="submission" date="2022-04" db="EMBL/GenBank/DDBJ databases">
        <title>Chromosome-level reference genomes for two strains of Caenorhabditis briggsae: an improved platform for comparative genomics.</title>
        <authorList>
            <person name="Stevens L."/>
            <person name="Andersen E."/>
        </authorList>
    </citation>
    <scope>NUCLEOTIDE SEQUENCE [LARGE SCALE GENOMIC DNA]</scope>
    <source>
        <strain evidence="5">VX34</strain>
        <tissue evidence="5">Whole-organism</tissue>
    </source>
</reference>
<keyword evidence="2" id="KW-0472">Membrane</keyword>
<name>A0AAE9EWL0_CAEBR</name>
<gene>
    <name evidence="4" type="ORF">L3Y34_004769</name>
    <name evidence="5" type="ORF">L5515_011868</name>
</gene>
<dbReference type="Proteomes" id="UP000829354">
    <property type="component" value="Chromosome IV"/>
</dbReference>
<feature type="disulfide bond" evidence="1">
    <location>
        <begin position="147"/>
        <end position="156"/>
    </location>
</feature>
<dbReference type="AlphaFoldDB" id="A0AAE9EWL0"/>
<keyword evidence="2" id="KW-0812">Transmembrane</keyword>
<comment type="caution">
    <text evidence="1">Lacks conserved residue(s) required for the propagation of feature annotation.</text>
</comment>
<evidence type="ECO:0000256" key="1">
    <source>
        <dbReference type="PROSITE-ProRule" id="PRU00076"/>
    </source>
</evidence>
<keyword evidence="1" id="KW-1015">Disulfide bond</keyword>
<proteinExistence type="predicted"/>
<feature type="transmembrane region" description="Helical" evidence="2">
    <location>
        <begin position="179"/>
        <end position="203"/>
    </location>
</feature>
<dbReference type="PROSITE" id="PS01186">
    <property type="entry name" value="EGF_2"/>
    <property type="match status" value="1"/>
</dbReference>
<dbReference type="Gene3D" id="2.10.25.10">
    <property type="entry name" value="Laminin"/>
    <property type="match status" value="1"/>
</dbReference>
<sequence length="278" mass="31524">MRAKRIRRTAEQSMLPTYELVLDPEEEARAITKTLENIEKGSQLMLKCTMAQEHFENLVFRANNVEVGDSNGQSKTVTIDSFSRIHTGMYECGATRKKDGKYHSRQMRVKQKRDNNSNLPPCSSDDDGFCGMNGICLMDGSRKICHCDDGYMGETCDKVLMAAYDGMQIKQFNIKLLKVVGGTTTSLNIICIMFALFFALLFFKERKTTKRLRREFGKVAEECCEMENAIYKETTTNNNSDDSSDGTTSFARNSIRKMRLALNRARLNGTSDSKLLEK</sequence>
<evidence type="ECO:0000313" key="7">
    <source>
        <dbReference type="Proteomes" id="UP000829354"/>
    </source>
</evidence>
<dbReference type="PROSITE" id="PS50026">
    <property type="entry name" value="EGF_3"/>
    <property type="match status" value="1"/>
</dbReference>
<keyword evidence="2" id="KW-1133">Transmembrane helix</keyword>
<dbReference type="SUPFAM" id="SSF57196">
    <property type="entry name" value="EGF/Laminin"/>
    <property type="match status" value="1"/>
</dbReference>
<keyword evidence="1" id="KW-0245">EGF-like domain</keyword>